<dbReference type="InterPro" id="IPR010619">
    <property type="entry name" value="ThrE-like_N"/>
</dbReference>
<gene>
    <name evidence="4" type="ORF">F5544_17865</name>
</gene>
<dbReference type="RefSeq" id="WP_167474254.1">
    <property type="nucleotide sequence ID" value="NZ_CP046172.1"/>
</dbReference>
<dbReference type="InterPro" id="IPR051361">
    <property type="entry name" value="ThrE/Ser_Exporter"/>
</dbReference>
<protein>
    <recommendedName>
        <fullName evidence="3">Threonine/serine exporter-like N-terminal domain-containing protein</fullName>
    </recommendedName>
</protein>
<feature type="transmembrane region" description="Helical" evidence="2">
    <location>
        <begin position="204"/>
        <end position="228"/>
    </location>
</feature>
<evidence type="ECO:0000259" key="3">
    <source>
        <dbReference type="Pfam" id="PF06738"/>
    </source>
</evidence>
<feature type="transmembrane region" description="Helical" evidence="2">
    <location>
        <begin position="149"/>
        <end position="168"/>
    </location>
</feature>
<dbReference type="PANTHER" id="PTHR31082">
    <property type="entry name" value="PHEROMONE-REGULATED MEMBRANE PROTEIN 10"/>
    <property type="match status" value="1"/>
</dbReference>
<reference evidence="4 5" key="1">
    <citation type="journal article" date="2019" name="ACS Chem. Biol.">
        <title>Identification and Mobilization of a Cryptic Antibiotic Biosynthesis Gene Locus from a Human-Pathogenic Nocardia Isolate.</title>
        <authorList>
            <person name="Herisse M."/>
            <person name="Ishida K."/>
            <person name="Porter J.L."/>
            <person name="Howden B."/>
            <person name="Hertweck C."/>
            <person name="Stinear T.P."/>
            <person name="Pidot S.J."/>
        </authorList>
    </citation>
    <scope>NUCLEOTIDE SEQUENCE [LARGE SCALE GENOMIC DNA]</scope>
    <source>
        <strain evidence="4 5">AUSMDU00012717</strain>
    </source>
</reference>
<feature type="transmembrane region" description="Helical" evidence="2">
    <location>
        <begin position="329"/>
        <end position="347"/>
    </location>
</feature>
<proteinExistence type="inferred from homology"/>
<keyword evidence="2" id="KW-0472">Membrane</keyword>
<feature type="transmembrane region" description="Helical" evidence="2">
    <location>
        <begin position="175"/>
        <end position="198"/>
    </location>
</feature>
<organism evidence="4 5">
    <name type="scientific">Nocardia arthritidis</name>
    <dbReference type="NCBI Taxonomy" id="228602"/>
    <lineage>
        <taxon>Bacteria</taxon>
        <taxon>Bacillati</taxon>
        <taxon>Actinomycetota</taxon>
        <taxon>Actinomycetes</taxon>
        <taxon>Mycobacteriales</taxon>
        <taxon>Nocardiaceae</taxon>
        <taxon>Nocardia</taxon>
    </lineage>
</organism>
<feature type="transmembrane region" description="Helical" evidence="2">
    <location>
        <begin position="240"/>
        <end position="264"/>
    </location>
</feature>
<evidence type="ECO:0000256" key="2">
    <source>
        <dbReference type="SAM" id="Phobius"/>
    </source>
</evidence>
<keyword evidence="2" id="KW-0812">Transmembrane</keyword>
<evidence type="ECO:0000313" key="5">
    <source>
        <dbReference type="Proteomes" id="UP000503540"/>
    </source>
</evidence>
<feature type="transmembrane region" description="Helical" evidence="2">
    <location>
        <begin position="388"/>
        <end position="411"/>
    </location>
</feature>
<dbReference type="Proteomes" id="UP000503540">
    <property type="component" value="Chromosome"/>
</dbReference>
<feature type="transmembrane region" description="Helical" evidence="2">
    <location>
        <begin position="354"/>
        <end position="376"/>
    </location>
</feature>
<dbReference type="EMBL" id="CP046172">
    <property type="protein sequence ID" value="QIS11447.1"/>
    <property type="molecule type" value="Genomic_DNA"/>
</dbReference>
<accession>A0A6G9YEE5</accession>
<comment type="similarity">
    <text evidence="1">Belongs to the ThrE exporter (TC 2.A.79) family.</text>
</comment>
<dbReference type="AlphaFoldDB" id="A0A6G9YEE5"/>
<keyword evidence="2" id="KW-1133">Transmembrane helix</keyword>
<sequence length="417" mass="42569">MPDTDADGPPAYGALDFLTRLTVAMLESGSATDAVVDSVGRCAVALGVRGATVVTLGRVVTIDHAVGNRHAVTRVAMARSLDIFDCDRMRRLDRVAKTVIRERPETARATALLADALRARPPWPWWVVPGGGALLAVCIALQVGGSPTAAALAAVVLIAVNLIGRGVGRLRLPSMYTVAAQSAATVGLGAALYAAGLLPITGTAVLIATNWLLLMPIPQLLLIATDAVGTRGLTALERAASAGVAVIGIGVGGALALAASHRVVFDGPIHSELPVLPVWLALIFAILAAVGNAVFNRGGPDLLIPAAIEGLVTGAIYQVLVHAAEVKPLIAAPLTAVVLGFAAGIVADRFHLPVTAMALIGITGALLPGLTVYQGLISELFHRSGFGFFAQAVGICVALGAGAALGVALYVRSIRRV</sequence>
<keyword evidence="5" id="KW-1185">Reference proteome</keyword>
<name>A0A6G9YEE5_9NOCA</name>
<dbReference type="KEGG" id="nah:F5544_17865"/>
<dbReference type="GO" id="GO:0022857">
    <property type="term" value="F:transmembrane transporter activity"/>
    <property type="evidence" value="ECO:0007669"/>
    <property type="project" value="InterPro"/>
</dbReference>
<dbReference type="Pfam" id="PF06738">
    <property type="entry name" value="ThrE"/>
    <property type="match status" value="1"/>
</dbReference>
<evidence type="ECO:0000313" key="4">
    <source>
        <dbReference type="EMBL" id="QIS11447.1"/>
    </source>
</evidence>
<feature type="transmembrane region" description="Helical" evidence="2">
    <location>
        <begin position="276"/>
        <end position="295"/>
    </location>
</feature>
<dbReference type="PANTHER" id="PTHR31082:SF4">
    <property type="entry name" value="PHEROMONE-REGULATED MEMBRANE PROTEIN 10"/>
    <property type="match status" value="1"/>
</dbReference>
<feature type="transmembrane region" description="Helical" evidence="2">
    <location>
        <begin position="123"/>
        <end position="143"/>
    </location>
</feature>
<feature type="domain" description="Threonine/serine exporter-like N-terminal" evidence="3">
    <location>
        <begin position="16"/>
        <end position="258"/>
    </location>
</feature>
<evidence type="ECO:0000256" key="1">
    <source>
        <dbReference type="ARBA" id="ARBA00034125"/>
    </source>
</evidence>
<feature type="transmembrane region" description="Helical" evidence="2">
    <location>
        <begin position="302"/>
        <end position="323"/>
    </location>
</feature>